<gene>
    <name evidence="2" type="ORF">SAMN06296036_107153</name>
</gene>
<keyword evidence="1" id="KW-0732">Signal</keyword>
<name>A0A1Y6BQH5_9BACT</name>
<dbReference type="InterPro" id="IPR011990">
    <property type="entry name" value="TPR-like_helical_dom_sf"/>
</dbReference>
<evidence type="ECO:0000313" key="2">
    <source>
        <dbReference type="EMBL" id="SMF22029.1"/>
    </source>
</evidence>
<dbReference type="AlphaFoldDB" id="A0A1Y6BQH5"/>
<organism evidence="2 3">
    <name type="scientific">Pseudobacteriovorax antillogorgiicola</name>
    <dbReference type="NCBI Taxonomy" id="1513793"/>
    <lineage>
        <taxon>Bacteria</taxon>
        <taxon>Pseudomonadati</taxon>
        <taxon>Bdellovibrionota</taxon>
        <taxon>Oligoflexia</taxon>
        <taxon>Oligoflexales</taxon>
        <taxon>Pseudobacteriovoracaceae</taxon>
        <taxon>Pseudobacteriovorax</taxon>
    </lineage>
</organism>
<dbReference type="Gene3D" id="1.25.40.10">
    <property type="entry name" value="Tetratricopeptide repeat domain"/>
    <property type="match status" value="2"/>
</dbReference>
<dbReference type="EMBL" id="FWZT01000007">
    <property type="protein sequence ID" value="SMF22029.1"/>
    <property type="molecule type" value="Genomic_DNA"/>
</dbReference>
<keyword evidence="3" id="KW-1185">Reference proteome</keyword>
<evidence type="ECO:0000256" key="1">
    <source>
        <dbReference type="SAM" id="SignalP"/>
    </source>
</evidence>
<sequence length="604" mass="68298">MARLLFLISLLSMPVLGQTFDQRFRQAQSYYDNQQYRKAGKVLVPLIREFPNRSSALELLALVYFQRGKFSQARDVFDRMNYRELSRDAGYAWGASYYAAKQWKKAVYGFKKVPRKSPYRPLAAYFLGVSYFRMKRWYPAKKFLLRADDDKLLPIMKRNKARMLVAIKKRRNEELRSIISSSGTGVASPGSGPKAMVIQPTPPPQKFVFQDKAAELTEPESRSLSVKADLRLNQLSRTMENHGFVNETLDVIAHRESLELGLMSSFGRDQQSTFGLRAKLGYGEVSFDSTASSFITLEQTTGSFIRTEKTSLSEAYLSGWLEPYLSWSLTPMTHVQISAYIEEHGPQSDDGVVWSNRFADLSFQLNKNALEFTFNLLGGERTDEGLGTQTVETSFGAGLAWEGEPFNIAADAMITNRVGDIYVSSNPYRWLLSDLGLEAMNGYGELQSFGMRLGLNFGDLETQIRARILNRNKPNGIVTRPRQTDFIDTYGTGVDRVEAVLSYPVFEGVSLFGSGGFQAITGYVDDITLEGSETPNYYEADAEQTNSAFGAIAQPFEWLSLNAKLGFHTTVYRPRNFSLNDAFRQENPDFSTYSSFYLNVFYEF</sequence>
<reference evidence="3" key="1">
    <citation type="submission" date="2017-04" db="EMBL/GenBank/DDBJ databases">
        <authorList>
            <person name="Varghese N."/>
            <person name="Submissions S."/>
        </authorList>
    </citation>
    <scope>NUCLEOTIDE SEQUENCE [LARGE SCALE GENOMIC DNA]</scope>
    <source>
        <strain evidence="3">RKEM611</strain>
    </source>
</reference>
<dbReference type="RefSeq" id="WP_132318371.1">
    <property type="nucleotide sequence ID" value="NZ_FWZT01000007.1"/>
</dbReference>
<feature type="signal peptide" evidence="1">
    <location>
        <begin position="1"/>
        <end position="17"/>
    </location>
</feature>
<dbReference type="Proteomes" id="UP000192907">
    <property type="component" value="Unassembled WGS sequence"/>
</dbReference>
<evidence type="ECO:0000313" key="3">
    <source>
        <dbReference type="Proteomes" id="UP000192907"/>
    </source>
</evidence>
<dbReference type="STRING" id="1513793.SAMN06296036_107153"/>
<dbReference type="Pfam" id="PF12895">
    <property type="entry name" value="ANAPC3"/>
    <property type="match status" value="1"/>
</dbReference>
<dbReference type="SUPFAM" id="SSF48452">
    <property type="entry name" value="TPR-like"/>
    <property type="match status" value="1"/>
</dbReference>
<proteinExistence type="predicted"/>
<accession>A0A1Y6BQH5</accession>
<feature type="chain" id="PRO_5012622051" evidence="1">
    <location>
        <begin position="18"/>
        <end position="604"/>
    </location>
</feature>
<protein>
    <submittedName>
        <fullName evidence="2">Tetratricopeptide repeat-containing protein</fullName>
    </submittedName>
</protein>